<organism evidence="3 4">
    <name type="scientific">Halorubrum lacusprofundi (strain ATCC 49239 / DSM 5036 / JCM 8891 / ACAM 34)</name>
    <dbReference type="NCBI Taxonomy" id="416348"/>
    <lineage>
        <taxon>Archaea</taxon>
        <taxon>Methanobacteriati</taxon>
        <taxon>Methanobacteriota</taxon>
        <taxon>Stenosarchaea group</taxon>
        <taxon>Halobacteria</taxon>
        <taxon>Halobacteriales</taxon>
        <taxon>Haloferacaceae</taxon>
        <taxon>Halorubrum</taxon>
    </lineage>
</organism>
<dbReference type="InterPro" id="IPR006047">
    <property type="entry name" value="GH13_cat_dom"/>
</dbReference>
<dbReference type="RefSeq" id="WP_012659781.1">
    <property type="nucleotide sequence ID" value="NC_012029.1"/>
</dbReference>
<dbReference type="CAZy" id="GH13">
    <property type="family name" value="Glycoside Hydrolase Family 13"/>
</dbReference>
<gene>
    <name evidence="3" type="ordered locus">Hlac_0544</name>
</gene>
<dbReference type="Pfam" id="PF00128">
    <property type="entry name" value="Alpha-amylase"/>
    <property type="match status" value="2"/>
</dbReference>
<dbReference type="PANTHER" id="PTHR10357:SF179">
    <property type="entry name" value="NEUTRAL AND BASIC AMINO ACID TRANSPORT PROTEIN RBAT"/>
    <property type="match status" value="1"/>
</dbReference>
<accession>B9LTL2</accession>
<dbReference type="eggNOG" id="arCOG02948">
    <property type="taxonomic scope" value="Archaea"/>
</dbReference>
<protein>
    <submittedName>
        <fullName evidence="3">Alpha amylase catalytic region</fullName>
    </submittedName>
</protein>
<feature type="region of interest" description="Disordered" evidence="1">
    <location>
        <begin position="1"/>
        <end position="77"/>
    </location>
</feature>
<dbReference type="SMART" id="SM00642">
    <property type="entry name" value="Aamy"/>
    <property type="match status" value="1"/>
</dbReference>
<dbReference type="Gene3D" id="3.20.20.80">
    <property type="entry name" value="Glycosidases"/>
    <property type="match status" value="1"/>
</dbReference>
<evidence type="ECO:0000313" key="4">
    <source>
        <dbReference type="Proteomes" id="UP000000740"/>
    </source>
</evidence>
<dbReference type="GO" id="GO:0009313">
    <property type="term" value="P:oligosaccharide catabolic process"/>
    <property type="evidence" value="ECO:0007669"/>
    <property type="project" value="TreeGrafter"/>
</dbReference>
<dbReference type="EMBL" id="CP001365">
    <property type="protein sequence ID" value="ACM56146.1"/>
    <property type="molecule type" value="Genomic_DNA"/>
</dbReference>
<feature type="region of interest" description="Disordered" evidence="1">
    <location>
        <begin position="167"/>
        <end position="188"/>
    </location>
</feature>
<keyword evidence="4" id="KW-1185">Reference proteome</keyword>
<evidence type="ECO:0000313" key="3">
    <source>
        <dbReference type="EMBL" id="ACM56146.1"/>
    </source>
</evidence>
<name>B9LTL2_HALLT</name>
<reference evidence="3 4" key="1">
    <citation type="journal article" date="2016" name="Stand. Genomic Sci.">
        <title>Complete genome sequence of the Antarctic Halorubrum lacusprofundi type strain ACAM 34.</title>
        <authorList>
            <person name="Anderson I.J."/>
            <person name="DasSarma P."/>
            <person name="Lucas S."/>
            <person name="Copeland A."/>
            <person name="Lapidus A."/>
            <person name="Del Rio T.G."/>
            <person name="Tice H."/>
            <person name="Dalin E."/>
            <person name="Bruce D.C."/>
            <person name="Goodwin L."/>
            <person name="Pitluck S."/>
            <person name="Sims D."/>
            <person name="Brettin T.S."/>
            <person name="Detter J.C."/>
            <person name="Han C.S."/>
            <person name="Larimer F."/>
            <person name="Hauser L."/>
            <person name="Land M."/>
            <person name="Ivanova N."/>
            <person name="Richardson P."/>
            <person name="Cavicchioli R."/>
            <person name="DasSarma S."/>
            <person name="Woese C.R."/>
            <person name="Kyrpides N.C."/>
        </authorList>
    </citation>
    <scope>NUCLEOTIDE SEQUENCE [LARGE SCALE GENOMIC DNA]</scope>
    <source>
        <strain evidence="4">ATCC 49239 / DSM 5036 / JCM 8891 / ACAM 34</strain>
    </source>
</reference>
<dbReference type="PANTHER" id="PTHR10357">
    <property type="entry name" value="ALPHA-AMYLASE FAMILY MEMBER"/>
    <property type="match status" value="1"/>
</dbReference>
<dbReference type="HOGENOM" id="CLU_024673_0_0_2"/>
<dbReference type="GeneID" id="7401679"/>
<dbReference type="Proteomes" id="UP000000740">
    <property type="component" value="Chromosome 1"/>
</dbReference>
<dbReference type="SUPFAM" id="SSF51445">
    <property type="entry name" value="(Trans)glycosidases"/>
    <property type="match status" value="1"/>
</dbReference>
<evidence type="ECO:0000259" key="2">
    <source>
        <dbReference type="SMART" id="SM00642"/>
    </source>
</evidence>
<feature type="domain" description="Glycosyl hydrolase family 13 catalytic" evidence="2">
    <location>
        <begin position="333"/>
        <end position="659"/>
    </location>
</feature>
<dbReference type="KEGG" id="hla:Hlac_0544"/>
<sequence length="758" mass="82784">MHEPGPPRTTSVGESVELAPRSPDPDGTYEWTLRDAPAESDARVDGQPVSGSSDDGELLVPGETSRPDAPVVHLRPDAPGTYVLTLDAPDGTHRQRVRAYPDERQSVELRVPAADLPVDDGDVDRVSVMWPHNDRLLARDRPERDGDDWIYEVQIPPGRHGFSFVANDDPGNEHRDEVTVPGPGRPRVSMSATVVEGGEGEGDADASSVRIVADTEAPPDLDGEGDAGRRTGESPVAVDFLVDDRDADPETVARIESLAAGDTLTIPLAELSDDLSGGIRVHAVPNADRYGAAETIRIERDEEGAVGAGEGGSVTVSDPHAPPEWADSPTIYEVFVRSFAGDTLPTTFREIERRVPYIESLGVDTLWLTPVLASPTEHGYHVTDYYDTAADLGSREAFESLVAACHEAGIKVVFDLVINHTSRDHPVFQMHAAGVDAYADHYRRADGDFDVTDTDWAELAAGDMPEYYFNWRRIPNLNFDSPAVREWLLDVVDEWSAVVDGFRADVAWGVPHGFWKEVSERVPDDFLLLDETLPHDPFYGEGEFDVHYDTSLYDALRDVGAGDAPADAIADAFARAEWLGFDDPGVQMRYVENHDEERYLAEYGREALKAAAATVFTLPGAPMIYAGQERGNETYRGPVRWHDGDNDLTDFHRDLAALREREPLLRDGAVDFEGRAADVSVVDGDPERVTAYERTPATDDFEGDDHDADPDPLLVVVNFADRPVTVEVPAGFETDLFAGDGSGAVDEGVTVESVAVLR</sequence>
<evidence type="ECO:0000256" key="1">
    <source>
        <dbReference type="SAM" id="MobiDB-lite"/>
    </source>
</evidence>
<dbReference type="GO" id="GO:0004556">
    <property type="term" value="F:alpha-amylase activity"/>
    <property type="evidence" value="ECO:0007669"/>
    <property type="project" value="TreeGrafter"/>
</dbReference>
<feature type="compositionally biased region" description="Basic and acidic residues" evidence="1">
    <location>
        <begin position="32"/>
        <end position="44"/>
    </location>
</feature>
<dbReference type="InterPro" id="IPR017853">
    <property type="entry name" value="GH"/>
</dbReference>
<dbReference type="AlphaFoldDB" id="B9LTL2"/>
<proteinExistence type="predicted"/>